<dbReference type="SUPFAM" id="SSF51658">
    <property type="entry name" value="Xylose isomerase-like"/>
    <property type="match status" value="1"/>
</dbReference>
<sequence>MNISLQLYTLRHEIEKDFAGSIARAAKIGFSQVEPWNFVARAAEYAKVLSDNGMTVPSAHAHLVGVARKETFEAASKLGIKTIIEPMVDQSGWLSVEEIAHTAEEMNRAADEAFEYGLHVGYHNHAWEIANKVEGQSALEYFEGLLEEKVMLEVDAYWAHAGGLHVPDLLARLGNRVQYLHIKDGKNVRSSENTFNERGELEASQTDTREQVPAGKGEVPIAQVLAMAPHALPIVEFDEYRGDIFEGIETSLNYLKGLLQ</sequence>
<dbReference type="GO" id="GO:0016853">
    <property type="term" value="F:isomerase activity"/>
    <property type="evidence" value="ECO:0007669"/>
    <property type="project" value="UniProtKB-KW"/>
</dbReference>
<dbReference type="AlphaFoldDB" id="A0AAC9YU92"/>
<gene>
    <name evidence="3" type="ORF">A1s21155_01360</name>
</gene>
<dbReference type="KEGG" id="plak:A1s21155_01360"/>
<dbReference type="PANTHER" id="PTHR12110">
    <property type="entry name" value="HYDROXYPYRUVATE ISOMERASE"/>
    <property type="match status" value="1"/>
</dbReference>
<accession>A0AAC9YU92</accession>
<evidence type="ECO:0000313" key="3">
    <source>
        <dbReference type="EMBL" id="ASY12686.1"/>
    </source>
</evidence>
<dbReference type="InterPro" id="IPR036237">
    <property type="entry name" value="Xyl_isomerase-like_sf"/>
</dbReference>
<dbReference type="EMBL" id="CP016770">
    <property type="protein sequence ID" value="ASY12686.1"/>
    <property type="molecule type" value="Genomic_DNA"/>
</dbReference>
<dbReference type="InterPro" id="IPR013022">
    <property type="entry name" value="Xyl_isomerase-like_TIM-brl"/>
</dbReference>
<proteinExistence type="predicted"/>
<evidence type="ECO:0000313" key="4">
    <source>
        <dbReference type="Proteomes" id="UP000217216"/>
    </source>
</evidence>
<dbReference type="InterPro" id="IPR050312">
    <property type="entry name" value="IolE/XylAMocC-like"/>
</dbReference>
<feature type="region of interest" description="Disordered" evidence="1">
    <location>
        <begin position="191"/>
        <end position="214"/>
    </location>
</feature>
<dbReference type="Gene3D" id="3.20.20.150">
    <property type="entry name" value="Divalent-metal-dependent TIM barrel enzymes"/>
    <property type="match status" value="1"/>
</dbReference>
<evidence type="ECO:0000256" key="1">
    <source>
        <dbReference type="SAM" id="MobiDB-lite"/>
    </source>
</evidence>
<feature type="domain" description="Xylose isomerase-like TIM barrel" evidence="2">
    <location>
        <begin position="22"/>
        <end position="225"/>
    </location>
</feature>
<organism evidence="3 4">
    <name type="scientific">Candidatus Planktophila dulcis</name>
    <dbReference type="NCBI Taxonomy" id="1884914"/>
    <lineage>
        <taxon>Bacteria</taxon>
        <taxon>Bacillati</taxon>
        <taxon>Actinomycetota</taxon>
        <taxon>Actinomycetes</taxon>
        <taxon>Candidatus Nanopelagicales</taxon>
        <taxon>Candidatus Nanopelagicaceae</taxon>
        <taxon>Candidatus Planktophila</taxon>
    </lineage>
</organism>
<keyword evidence="3" id="KW-0413">Isomerase</keyword>
<reference evidence="3 4" key="1">
    <citation type="submission" date="2016-07" db="EMBL/GenBank/DDBJ databases">
        <title>High microdiversification within the ubiquitous acI lineage of Actinobacteria.</title>
        <authorList>
            <person name="Neuenschwander S.M."/>
            <person name="Salcher M."/>
            <person name="Ghai R."/>
            <person name="Pernthaler J."/>
        </authorList>
    </citation>
    <scope>NUCLEOTIDE SEQUENCE [LARGE SCALE GENOMIC DNA]</scope>
    <source>
        <strain evidence="3">MMS-21-155</strain>
    </source>
</reference>
<protein>
    <submittedName>
        <fullName evidence="3">Sugar phosphate isomerase</fullName>
    </submittedName>
</protein>
<dbReference type="PANTHER" id="PTHR12110:SF41">
    <property type="entry name" value="INOSOSE DEHYDRATASE"/>
    <property type="match status" value="1"/>
</dbReference>
<name>A0AAC9YU92_9ACTN</name>
<dbReference type="Pfam" id="PF01261">
    <property type="entry name" value="AP_endonuc_2"/>
    <property type="match status" value="1"/>
</dbReference>
<evidence type="ECO:0000259" key="2">
    <source>
        <dbReference type="Pfam" id="PF01261"/>
    </source>
</evidence>
<feature type="compositionally biased region" description="Basic and acidic residues" evidence="1">
    <location>
        <begin position="191"/>
        <end position="201"/>
    </location>
</feature>
<dbReference type="Proteomes" id="UP000217216">
    <property type="component" value="Chromosome"/>
</dbReference>
<keyword evidence="4" id="KW-1185">Reference proteome</keyword>